<comment type="caution">
    <text evidence="7">The sequence shown here is derived from an EMBL/GenBank/DDBJ whole genome shotgun (WGS) entry which is preliminary data.</text>
</comment>
<keyword evidence="1" id="KW-0547">Nucleotide-binding</keyword>
<feature type="compositionally biased region" description="Acidic residues" evidence="5">
    <location>
        <begin position="515"/>
        <end position="527"/>
    </location>
</feature>
<keyword evidence="8" id="KW-1185">Reference proteome</keyword>
<dbReference type="GO" id="GO:0000725">
    <property type="term" value="P:recombinational repair"/>
    <property type="evidence" value="ECO:0007669"/>
    <property type="project" value="TreeGrafter"/>
</dbReference>
<dbReference type="EMBL" id="LAVV01007513">
    <property type="protein sequence ID" value="KNZ55687.1"/>
    <property type="molecule type" value="Genomic_DNA"/>
</dbReference>
<name>A0A0L6V559_9BASI</name>
<evidence type="ECO:0000313" key="7">
    <source>
        <dbReference type="EMBL" id="KNZ55687.1"/>
    </source>
</evidence>
<evidence type="ECO:0000256" key="3">
    <source>
        <dbReference type="ARBA" id="ARBA00022806"/>
    </source>
</evidence>
<dbReference type="VEuPathDB" id="FungiDB:VP01_260g4"/>
<dbReference type="GO" id="GO:0005524">
    <property type="term" value="F:ATP binding"/>
    <property type="evidence" value="ECO:0007669"/>
    <property type="project" value="UniProtKB-KW"/>
</dbReference>
<dbReference type="InterPro" id="IPR014017">
    <property type="entry name" value="DNA_helicase_UvrD-like_C"/>
</dbReference>
<dbReference type="SUPFAM" id="SSF52540">
    <property type="entry name" value="P-loop containing nucleoside triphosphate hydrolases"/>
    <property type="match status" value="1"/>
</dbReference>
<dbReference type="AlphaFoldDB" id="A0A0L6V559"/>
<feature type="compositionally biased region" description="Basic residues" evidence="5">
    <location>
        <begin position="542"/>
        <end position="566"/>
    </location>
</feature>
<evidence type="ECO:0000256" key="4">
    <source>
        <dbReference type="ARBA" id="ARBA00022840"/>
    </source>
</evidence>
<evidence type="ECO:0000256" key="1">
    <source>
        <dbReference type="ARBA" id="ARBA00022741"/>
    </source>
</evidence>
<dbReference type="GO" id="GO:0043138">
    <property type="term" value="F:3'-5' DNA helicase activity"/>
    <property type="evidence" value="ECO:0007669"/>
    <property type="project" value="TreeGrafter"/>
</dbReference>
<evidence type="ECO:0000313" key="8">
    <source>
        <dbReference type="Proteomes" id="UP000037035"/>
    </source>
</evidence>
<evidence type="ECO:0000259" key="6">
    <source>
        <dbReference type="Pfam" id="PF13361"/>
    </source>
</evidence>
<accession>A0A0L6V559</accession>
<feature type="domain" description="UvrD-like helicase C-terminal" evidence="6">
    <location>
        <begin position="148"/>
        <end position="260"/>
    </location>
</feature>
<dbReference type="PANTHER" id="PTHR11070:SF2">
    <property type="entry name" value="ATP-DEPENDENT DNA HELICASE SRS2"/>
    <property type="match status" value="1"/>
</dbReference>
<dbReference type="Gene3D" id="3.40.50.300">
    <property type="entry name" value="P-loop containing nucleotide triphosphate hydrolases"/>
    <property type="match status" value="1"/>
</dbReference>
<keyword evidence="4" id="KW-0067">ATP-binding</keyword>
<protein>
    <recommendedName>
        <fullName evidence="6">UvrD-like helicase C-terminal domain-containing protein</fullName>
    </recommendedName>
</protein>
<dbReference type="PANTHER" id="PTHR11070">
    <property type="entry name" value="UVRD / RECB / PCRA DNA HELICASE FAMILY MEMBER"/>
    <property type="match status" value="1"/>
</dbReference>
<sequence>MEVLVQAVRGKHFDGIQPAQTKTFRKFLSIICSIQALAQEGAPVAELIDYLVERIAYSDHLQKTYGPDAVQREQNIQELKVFFLSHVSLSRRRPKLCFFFKAFATHLAKESQAPSDPPPAFPTGKVTKMPPKPKNRPNFAMSEGAMGRLASMFKSVHTNDSLPDETGVEITPLRQFLVESSLSTDTDTQESKDDNNQPRVTITTCHSSKGLEWPVVFVVAVEDGIFPFYRCTEPEEVNEERRLLFVAMTRAQGLLYLTYSAERMQGAETRTQVLSSFLKKLVQPGIPRRPVPLRSVVSQNPPELDLNMRQELSAVIGRQVAPEDVVKSKIEEYNSKERMTFGIPDTNNKSISYPGSSQESKPNFNRWGSNRVEMSLGRFSSSPAANVPLSGAFRTASGPPTFTSAAHYNPNTGASSQPPKPLTNRHVGKFSAPPLRSLSQPNSQAKAAMLHKPFVPPMLQGYSQKPALVKTGPPPPPPASCPASNPMNGDEGLDRMKAQASEFMADLKKNIPEGLFDDLSDYEDPIEPDPSTSTPAPDPTSTRKRRKAAVRPTKANKKNTASVKRK</sequence>
<proteinExistence type="predicted"/>
<organism evidence="7 8">
    <name type="scientific">Puccinia sorghi</name>
    <dbReference type="NCBI Taxonomy" id="27349"/>
    <lineage>
        <taxon>Eukaryota</taxon>
        <taxon>Fungi</taxon>
        <taxon>Dikarya</taxon>
        <taxon>Basidiomycota</taxon>
        <taxon>Pucciniomycotina</taxon>
        <taxon>Pucciniomycetes</taxon>
        <taxon>Pucciniales</taxon>
        <taxon>Pucciniaceae</taxon>
        <taxon>Puccinia</taxon>
    </lineage>
</organism>
<feature type="region of interest" description="Disordered" evidence="5">
    <location>
        <begin position="464"/>
        <end position="566"/>
    </location>
</feature>
<dbReference type="CDD" id="cd18807">
    <property type="entry name" value="SF1_C_UvrD"/>
    <property type="match status" value="1"/>
</dbReference>
<dbReference type="Pfam" id="PF13361">
    <property type="entry name" value="UvrD_C"/>
    <property type="match status" value="1"/>
</dbReference>
<dbReference type="Proteomes" id="UP000037035">
    <property type="component" value="Unassembled WGS sequence"/>
</dbReference>
<dbReference type="GO" id="GO:0005634">
    <property type="term" value="C:nucleus"/>
    <property type="evidence" value="ECO:0007669"/>
    <property type="project" value="TreeGrafter"/>
</dbReference>
<evidence type="ECO:0000256" key="2">
    <source>
        <dbReference type="ARBA" id="ARBA00022801"/>
    </source>
</evidence>
<keyword evidence="2" id="KW-0378">Hydrolase</keyword>
<feature type="compositionally biased region" description="Polar residues" evidence="5">
    <location>
        <begin position="402"/>
        <end position="417"/>
    </location>
</feature>
<gene>
    <name evidence="7" type="ORF">VP01_260g4</name>
</gene>
<dbReference type="InterPro" id="IPR027417">
    <property type="entry name" value="P-loop_NTPase"/>
</dbReference>
<evidence type="ECO:0000256" key="5">
    <source>
        <dbReference type="SAM" id="MobiDB-lite"/>
    </source>
</evidence>
<reference evidence="7 8" key="1">
    <citation type="submission" date="2015-08" db="EMBL/GenBank/DDBJ databases">
        <title>Next Generation Sequencing and Analysis of the Genome of Puccinia sorghi L Schw, the Causal Agent of Maize Common Rust.</title>
        <authorList>
            <person name="Rochi L."/>
            <person name="Burguener G."/>
            <person name="Darino M."/>
            <person name="Turjanski A."/>
            <person name="Kreff E."/>
            <person name="Dieguez M.J."/>
            <person name="Sacco F."/>
        </authorList>
    </citation>
    <scope>NUCLEOTIDE SEQUENCE [LARGE SCALE GENOMIC DNA]</scope>
    <source>
        <strain evidence="7 8">RO10H11247</strain>
    </source>
</reference>
<dbReference type="InterPro" id="IPR000212">
    <property type="entry name" value="DNA_helicase_UvrD/REP"/>
</dbReference>
<dbReference type="GO" id="GO:0016787">
    <property type="term" value="F:hydrolase activity"/>
    <property type="evidence" value="ECO:0007669"/>
    <property type="project" value="UniProtKB-KW"/>
</dbReference>
<dbReference type="GO" id="GO:0003677">
    <property type="term" value="F:DNA binding"/>
    <property type="evidence" value="ECO:0007669"/>
    <property type="project" value="InterPro"/>
</dbReference>
<dbReference type="STRING" id="27349.A0A0L6V559"/>
<dbReference type="OrthoDB" id="1470711at2759"/>
<dbReference type="Gene3D" id="1.10.486.10">
    <property type="entry name" value="PCRA, domain 4"/>
    <property type="match status" value="1"/>
</dbReference>
<feature type="region of interest" description="Disordered" evidence="5">
    <location>
        <begin position="111"/>
        <end position="138"/>
    </location>
</feature>
<keyword evidence="3" id="KW-0347">Helicase</keyword>
<feature type="region of interest" description="Disordered" evidence="5">
    <location>
        <begin position="402"/>
        <end position="446"/>
    </location>
</feature>